<keyword evidence="2" id="KW-1185">Reference proteome</keyword>
<dbReference type="Gene3D" id="3.10.450.530">
    <property type="entry name" value="Ribonuclease toxin, BrnT, of type II toxin-antitoxin system"/>
    <property type="match status" value="1"/>
</dbReference>
<sequence length="91" mass="10602">MKITSDPTKRETTLRERGLDLEADSAIAFAGRTLTQRDDRFDYGEDRFQSYGIVRDRLVMIVWTPRGEGRHVISMRHCHDKEARKVLPRLG</sequence>
<proteinExistence type="predicted"/>
<name>A0ABT0DAA6_9HYPH</name>
<dbReference type="RefSeq" id="WP_247028391.1">
    <property type="nucleotide sequence ID" value="NZ_JALKCH010000005.1"/>
</dbReference>
<dbReference type="InterPro" id="IPR007460">
    <property type="entry name" value="BrnT_toxin"/>
</dbReference>
<dbReference type="InterPro" id="IPR038573">
    <property type="entry name" value="BrnT_sf"/>
</dbReference>
<evidence type="ECO:0000313" key="2">
    <source>
        <dbReference type="Proteomes" id="UP001203284"/>
    </source>
</evidence>
<gene>
    <name evidence="1" type="ORF">MWN34_08180</name>
</gene>
<accession>A0ABT0DAA6</accession>
<organism evidence="1 2">
    <name type="scientific">Ancylobacter crimeensis</name>
    <dbReference type="NCBI Taxonomy" id="2579147"/>
    <lineage>
        <taxon>Bacteria</taxon>
        <taxon>Pseudomonadati</taxon>
        <taxon>Pseudomonadota</taxon>
        <taxon>Alphaproteobacteria</taxon>
        <taxon>Hyphomicrobiales</taxon>
        <taxon>Xanthobacteraceae</taxon>
        <taxon>Ancylobacter</taxon>
    </lineage>
</organism>
<protein>
    <submittedName>
        <fullName evidence="1">BrnT family toxin</fullName>
    </submittedName>
</protein>
<reference evidence="1 2" key="1">
    <citation type="submission" date="2022-04" db="EMBL/GenBank/DDBJ databases">
        <authorList>
            <person name="Grouzdev D.S."/>
            <person name="Pantiukh K.S."/>
            <person name="Krutkina M.S."/>
        </authorList>
    </citation>
    <scope>NUCLEOTIDE SEQUENCE [LARGE SCALE GENOMIC DNA]</scope>
    <source>
        <strain evidence="1 2">6x-1</strain>
    </source>
</reference>
<dbReference type="Pfam" id="PF04365">
    <property type="entry name" value="BrnT_toxin"/>
    <property type="match status" value="1"/>
</dbReference>
<comment type="caution">
    <text evidence="1">The sequence shown here is derived from an EMBL/GenBank/DDBJ whole genome shotgun (WGS) entry which is preliminary data.</text>
</comment>
<dbReference type="EMBL" id="JALKCH010000005">
    <property type="protein sequence ID" value="MCK0196890.1"/>
    <property type="molecule type" value="Genomic_DNA"/>
</dbReference>
<evidence type="ECO:0000313" key="1">
    <source>
        <dbReference type="EMBL" id="MCK0196890.1"/>
    </source>
</evidence>
<dbReference type="Proteomes" id="UP001203284">
    <property type="component" value="Unassembled WGS sequence"/>
</dbReference>